<reference evidence="1" key="1">
    <citation type="journal article" date="1997" name="Nucleic Acids Res.">
        <title>tRNAscan-SE: a program for improved detection of transfer RNA genes in genomic sequence.</title>
        <authorList>
            <person name="Lowe T.M."/>
            <person name="Eddy S.R."/>
        </authorList>
    </citation>
    <scope>NUCLEOTIDE SEQUENCE [LARGE SCALE GENOMIC DNA]</scope>
    <source>
        <strain evidence="1">r\DH55</strain>
    </source>
</reference>
<protein>
    <submittedName>
        <fullName evidence="2">Uncharacterized protein LOC109129699 isoform X1</fullName>
    </submittedName>
    <submittedName>
        <fullName evidence="3">Uncharacterized protein LOC109129699 isoform X2</fullName>
    </submittedName>
</protein>
<proteinExistence type="predicted"/>
<dbReference type="Proteomes" id="UP000694864">
    <property type="component" value="Chromosome 16"/>
</dbReference>
<evidence type="ECO:0000313" key="2">
    <source>
        <dbReference type="RefSeq" id="XP_019093938.1"/>
    </source>
</evidence>
<dbReference type="RefSeq" id="XP_019093939.1">
    <property type="nucleotide sequence ID" value="XM_019238394.1"/>
</dbReference>
<organism evidence="1 3">
    <name type="scientific">Camelina sativa</name>
    <name type="common">False flax</name>
    <name type="synonym">Myagrum sativum</name>
    <dbReference type="NCBI Taxonomy" id="90675"/>
    <lineage>
        <taxon>Eukaryota</taxon>
        <taxon>Viridiplantae</taxon>
        <taxon>Streptophyta</taxon>
        <taxon>Embryophyta</taxon>
        <taxon>Tracheophyta</taxon>
        <taxon>Spermatophyta</taxon>
        <taxon>Magnoliopsida</taxon>
        <taxon>eudicotyledons</taxon>
        <taxon>Gunneridae</taxon>
        <taxon>Pentapetalae</taxon>
        <taxon>rosids</taxon>
        <taxon>malvids</taxon>
        <taxon>Brassicales</taxon>
        <taxon>Brassicaceae</taxon>
        <taxon>Camelineae</taxon>
        <taxon>Camelina</taxon>
    </lineage>
</organism>
<reference evidence="1" key="2">
    <citation type="journal article" date="2014" name="Nat. Commun.">
        <title>The emerging biofuel crop Camelina sativa retains a highly undifferentiated hexaploid genome structure.</title>
        <authorList>
            <person name="Kagale S."/>
            <person name="Koh C."/>
            <person name="Nixon J."/>
            <person name="Bollina V."/>
            <person name="Clarke W.E."/>
            <person name="Tuteja R."/>
            <person name="Spillane C."/>
            <person name="Robinson S.J."/>
            <person name="Links M.G."/>
            <person name="Clarke C."/>
            <person name="Higgins E.E."/>
            <person name="Huebert T."/>
            <person name="Sharpe A.G."/>
            <person name="Parkin I.A."/>
        </authorList>
    </citation>
    <scope>NUCLEOTIDE SEQUENCE [LARGE SCALE GENOMIC DNA]</scope>
    <source>
        <strain evidence="1">r\DH55</strain>
    </source>
</reference>
<evidence type="ECO:0000313" key="3">
    <source>
        <dbReference type="RefSeq" id="XP_019093939.1"/>
    </source>
</evidence>
<reference evidence="2 3" key="3">
    <citation type="submission" date="2025-05" db="UniProtKB">
        <authorList>
            <consortium name="RefSeq"/>
        </authorList>
    </citation>
    <scope>IDENTIFICATION</scope>
    <source>
        <tissue evidence="2 3">Leaf</tissue>
    </source>
</reference>
<dbReference type="RefSeq" id="XP_019093938.1">
    <property type="nucleotide sequence ID" value="XM_019238393.1"/>
</dbReference>
<keyword evidence="1" id="KW-1185">Reference proteome</keyword>
<evidence type="ECO:0000313" key="1">
    <source>
        <dbReference type="Proteomes" id="UP000694864"/>
    </source>
</evidence>
<gene>
    <name evidence="2 3" type="primary">LOC109129699</name>
</gene>
<dbReference type="GeneID" id="109129699"/>
<accession>A0ABM1R4K1</accession>
<name>A0ABM1R4K1_CAMSA</name>
<sequence>MHLRKATRSSGAQLEDIVEEGVLAVVKDPVDGLPPPKVVRKALFQEEAPKDSVGGKVLSPHKVEEVTALLVSGGSATETYVEKEKSGVAELSDSIGDIAVAVVQEPAVQDPGEVAATVVESDQEKDDSVPIVDESLAMQVDADLVEEGGTEDQVVFGMEEETVSGEELVLAGTKSLTVDEPPHVGASGPPMVVEKARKGKGLMGVQGLGSKKLNVYVCTPRKRPAIKSSASVGETITLKPQEVEKGIAGGANPPILKGY</sequence>